<dbReference type="Pfam" id="PF03466">
    <property type="entry name" value="LysR_substrate"/>
    <property type="match status" value="1"/>
</dbReference>
<dbReference type="FunFam" id="1.10.10.10:FF:000001">
    <property type="entry name" value="LysR family transcriptional regulator"/>
    <property type="match status" value="1"/>
</dbReference>
<protein>
    <submittedName>
        <fullName evidence="6">LysR family transcriptional regulator</fullName>
    </submittedName>
</protein>
<dbReference type="PANTHER" id="PTHR30537">
    <property type="entry name" value="HTH-TYPE TRANSCRIPTIONAL REGULATOR"/>
    <property type="match status" value="1"/>
</dbReference>
<comment type="caution">
    <text evidence="6">The sequence shown here is derived from an EMBL/GenBank/DDBJ whole genome shotgun (WGS) entry which is preliminary data.</text>
</comment>
<evidence type="ECO:0000256" key="1">
    <source>
        <dbReference type="ARBA" id="ARBA00009437"/>
    </source>
</evidence>
<dbReference type="InterPro" id="IPR005119">
    <property type="entry name" value="LysR_subst-bd"/>
</dbReference>
<dbReference type="PANTHER" id="PTHR30537:SF5">
    <property type="entry name" value="HTH-TYPE TRANSCRIPTIONAL ACTIVATOR TTDR-RELATED"/>
    <property type="match status" value="1"/>
</dbReference>
<reference evidence="6 7" key="1">
    <citation type="submission" date="2014-03" db="EMBL/GenBank/DDBJ databases">
        <title>Draft Genome Sequences of Four Burkholderia Strains.</title>
        <authorList>
            <person name="Liu X.Y."/>
            <person name="Li C.X."/>
            <person name="Xu J.H."/>
        </authorList>
    </citation>
    <scope>NUCLEOTIDE SEQUENCE [LARGE SCALE GENOMIC DNA]</scope>
    <source>
        <strain evidence="6 7">OP-1</strain>
    </source>
</reference>
<dbReference type="SUPFAM" id="SSF46785">
    <property type="entry name" value="Winged helix' DNA-binding domain"/>
    <property type="match status" value="1"/>
</dbReference>
<dbReference type="Gene3D" id="1.10.10.10">
    <property type="entry name" value="Winged helix-like DNA-binding domain superfamily/Winged helix DNA-binding domain"/>
    <property type="match status" value="1"/>
</dbReference>
<evidence type="ECO:0000256" key="2">
    <source>
        <dbReference type="ARBA" id="ARBA00023015"/>
    </source>
</evidence>
<dbReference type="Proteomes" id="UP000027451">
    <property type="component" value="Unassembled WGS sequence"/>
</dbReference>
<dbReference type="CDD" id="cd08422">
    <property type="entry name" value="PBP2_CrgA_like"/>
    <property type="match status" value="1"/>
</dbReference>
<comment type="similarity">
    <text evidence="1">Belongs to the LysR transcriptional regulatory family.</text>
</comment>
<dbReference type="GO" id="GO:0003700">
    <property type="term" value="F:DNA-binding transcription factor activity"/>
    <property type="evidence" value="ECO:0007669"/>
    <property type="project" value="InterPro"/>
</dbReference>
<dbReference type="InterPro" id="IPR036390">
    <property type="entry name" value="WH_DNA-bd_sf"/>
</dbReference>
<dbReference type="InterPro" id="IPR000847">
    <property type="entry name" value="LysR_HTH_N"/>
</dbReference>
<dbReference type="RefSeq" id="WP_033536363.1">
    <property type="nucleotide sequence ID" value="NZ_JFHD01000041.1"/>
</dbReference>
<keyword evidence="4" id="KW-0804">Transcription</keyword>
<dbReference type="InterPro" id="IPR058163">
    <property type="entry name" value="LysR-type_TF_proteobact-type"/>
</dbReference>
<evidence type="ECO:0000313" key="6">
    <source>
        <dbReference type="EMBL" id="KDR25869.1"/>
    </source>
</evidence>
<dbReference type="Gene3D" id="3.40.190.290">
    <property type="match status" value="1"/>
</dbReference>
<dbReference type="SUPFAM" id="SSF53850">
    <property type="entry name" value="Periplasmic binding protein-like II"/>
    <property type="match status" value="1"/>
</dbReference>
<proteinExistence type="inferred from homology"/>
<keyword evidence="2" id="KW-0805">Transcription regulation</keyword>
<dbReference type="EMBL" id="JFHD01000041">
    <property type="protein sequence ID" value="KDR25869.1"/>
    <property type="molecule type" value="Genomic_DNA"/>
</dbReference>
<sequence length="322" mass="35294">MDTLQNMRIFARVVEAGGFTAAAQLLKTTTGNASRAVSDLEAHLQTRLLHRTTRRIALTDAGQRYLQRVQEILSSIEQAEAEAGNSTARAMGKLRVHSMTSFGQHHIVPMISQYQEQQPGVQFELTLAQRIPDLLEEGYDMSVILASNLPDSALVSAKLGSIFSIACASPAYIERFGAPKVLADLLHHKCLYLMNPKFTSDSWVFEGPRGQESVAIGPSSLTVNNAGAIENAIRQGMGVGVLPTYSALAGLRTGALVRVLTEYTTLEMNVYALYPSRQYLDAKVRTWLDFLRGVLPETLKADVELLNESERASQLIDRATSV</sequence>
<keyword evidence="7" id="KW-1185">Reference proteome</keyword>
<dbReference type="AlphaFoldDB" id="A0A656QFS3"/>
<evidence type="ECO:0000259" key="5">
    <source>
        <dbReference type="PROSITE" id="PS50931"/>
    </source>
</evidence>
<feature type="domain" description="HTH lysR-type" evidence="5">
    <location>
        <begin position="1"/>
        <end position="59"/>
    </location>
</feature>
<organism evidence="6 7">
    <name type="scientific">Caballeronia zhejiangensis</name>
    <dbReference type="NCBI Taxonomy" id="871203"/>
    <lineage>
        <taxon>Bacteria</taxon>
        <taxon>Pseudomonadati</taxon>
        <taxon>Pseudomonadota</taxon>
        <taxon>Betaproteobacteria</taxon>
        <taxon>Burkholderiales</taxon>
        <taxon>Burkholderiaceae</taxon>
        <taxon>Caballeronia</taxon>
    </lineage>
</organism>
<dbReference type="OrthoDB" id="9080899at2"/>
<dbReference type="GO" id="GO:0003677">
    <property type="term" value="F:DNA binding"/>
    <property type="evidence" value="ECO:0007669"/>
    <property type="project" value="UniProtKB-KW"/>
</dbReference>
<evidence type="ECO:0000256" key="3">
    <source>
        <dbReference type="ARBA" id="ARBA00023125"/>
    </source>
</evidence>
<dbReference type="Pfam" id="PF00126">
    <property type="entry name" value="HTH_1"/>
    <property type="match status" value="1"/>
</dbReference>
<gene>
    <name evidence="6" type="ORF">BG60_26695</name>
</gene>
<dbReference type="PROSITE" id="PS50931">
    <property type="entry name" value="HTH_LYSR"/>
    <property type="match status" value="1"/>
</dbReference>
<evidence type="ECO:0000256" key="4">
    <source>
        <dbReference type="ARBA" id="ARBA00023163"/>
    </source>
</evidence>
<name>A0A656QFS3_9BURK</name>
<dbReference type="InterPro" id="IPR036388">
    <property type="entry name" value="WH-like_DNA-bd_sf"/>
</dbReference>
<accession>A0A656QFS3</accession>
<evidence type="ECO:0000313" key="7">
    <source>
        <dbReference type="Proteomes" id="UP000027451"/>
    </source>
</evidence>
<keyword evidence="3" id="KW-0238">DNA-binding</keyword>